<evidence type="ECO:0008006" key="4">
    <source>
        <dbReference type="Google" id="ProtNLM"/>
    </source>
</evidence>
<dbReference type="EMBL" id="QGHB01000002">
    <property type="protein sequence ID" value="PWK89288.1"/>
    <property type="molecule type" value="Genomic_DNA"/>
</dbReference>
<evidence type="ECO:0000313" key="3">
    <source>
        <dbReference type="Proteomes" id="UP000246005"/>
    </source>
</evidence>
<protein>
    <recommendedName>
        <fullName evidence="4">LPXTG cell wall anchor domain-containing protein</fullName>
    </recommendedName>
</protein>
<gene>
    <name evidence="2" type="ORF">C8D88_102561</name>
</gene>
<evidence type="ECO:0000256" key="1">
    <source>
        <dbReference type="SAM" id="Phobius"/>
    </source>
</evidence>
<keyword evidence="1" id="KW-0472">Membrane</keyword>
<evidence type="ECO:0000313" key="2">
    <source>
        <dbReference type="EMBL" id="PWK89288.1"/>
    </source>
</evidence>
<dbReference type="Proteomes" id="UP000246005">
    <property type="component" value="Unassembled WGS sequence"/>
</dbReference>
<dbReference type="AlphaFoldDB" id="A0A316IGA9"/>
<sequence>MRLALTFAQSDLAVGDLALGAAGLLAVAGVIVVAVMRRKR</sequence>
<feature type="transmembrane region" description="Helical" evidence="1">
    <location>
        <begin position="12"/>
        <end position="36"/>
    </location>
</feature>
<name>A0A316IGA9_9PSEU</name>
<accession>A0A316IGA9</accession>
<proteinExistence type="predicted"/>
<keyword evidence="1" id="KW-0812">Transmembrane</keyword>
<comment type="caution">
    <text evidence="2">The sequence shown here is derived from an EMBL/GenBank/DDBJ whole genome shotgun (WGS) entry which is preliminary data.</text>
</comment>
<dbReference type="RefSeq" id="WP_267900055.1">
    <property type="nucleotide sequence ID" value="NZ_QGHB01000002.1"/>
</dbReference>
<keyword evidence="1" id="KW-1133">Transmembrane helix</keyword>
<organism evidence="2 3">
    <name type="scientific">Lentzea atacamensis</name>
    <dbReference type="NCBI Taxonomy" id="531938"/>
    <lineage>
        <taxon>Bacteria</taxon>
        <taxon>Bacillati</taxon>
        <taxon>Actinomycetota</taxon>
        <taxon>Actinomycetes</taxon>
        <taxon>Pseudonocardiales</taxon>
        <taxon>Pseudonocardiaceae</taxon>
        <taxon>Lentzea</taxon>
    </lineage>
</organism>
<reference evidence="2 3" key="1">
    <citation type="submission" date="2018-05" db="EMBL/GenBank/DDBJ databases">
        <title>Genomic Encyclopedia of Type Strains, Phase IV (KMG-IV): sequencing the most valuable type-strain genomes for metagenomic binning, comparative biology and taxonomic classification.</title>
        <authorList>
            <person name="Goeker M."/>
        </authorList>
    </citation>
    <scope>NUCLEOTIDE SEQUENCE [LARGE SCALE GENOMIC DNA]</scope>
    <source>
        <strain evidence="2 3">DSM 45480</strain>
    </source>
</reference>